<proteinExistence type="predicted"/>
<gene>
    <name evidence="1" type="ORF">CEUTPL_LOCUS9442</name>
</gene>
<organism evidence="1 2">
    <name type="scientific">Ceutorhynchus assimilis</name>
    <name type="common">cabbage seed weevil</name>
    <dbReference type="NCBI Taxonomy" id="467358"/>
    <lineage>
        <taxon>Eukaryota</taxon>
        <taxon>Metazoa</taxon>
        <taxon>Ecdysozoa</taxon>
        <taxon>Arthropoda</taxon>
        <taxon>Hexapoda</taxon>
        <taxon>Insecta</taxon>
        <taxon>Pterygota</taxon>
        <taxon>Neoptera</taxon>
        <taxon>Endopterygota</taxon>
        <taxon>Coleoptera</taxon>
        <taxon>Polyphaga</taxon>
        <taxon>Cucujiformia</taxon>
        <taxon>Curculionidae</taxon>
        <taxon>Ceutorhynchinae</taxon>
        <taxon>Ceutorhynchus</taxon>
    </lineage>
</organism>
<dbReference type="AlphaFoldDB" id="A0A9N9QQS5"/>
<sequence>MNSSGSFSILDIENFKEIEDVIDARKRLGQYNVLNLTNALRGIHSNHQQYQNKPVKFDLSKNVSATSVSGIARTDSEITIFVLKAKCTSKRKSKWGGMDDIAIPGDGTHLGDSPSLVNLATLVTQNAQCEGEDEYLVPLSSWDPYIKTEDISNNMKFFSETSIHDKRHRTLFYADSNNINANTVNSNEQTEFVDDEVPQTTRSSWAGRFSKFWRKQWRKRKTLVLPDAAGNAGIGREQQR</sequence>
<name>A0A9N9QQS5_9CUCU</name>
<protein>
    <submittedName>
        <fullName evidence="1">Uncharacterized protein</fullName>
    </submittedName>
</protein>
<reference evidence="1" key="1">
    <citation type="submission" date="2022-01" db="EMBL/GenBank/DDBJ databases">
        <authorList>
            <person name="King R."/>
        </authorList>
    </citation>
    <scope>NUCLEOTIDE SEQUENCE</scope>
</reference>
<evidence type="ECO:0000313" key="2">
    <source>
        <dbReference type="Proteomes" id="UP001152799"/>
    </source>
</evidence>
<dbReference type="OrthoDB" id="6749000at2759"/>
<evidence type="ECO:0000313" key="1">
    <source>
        <dbReference type="EMBL" id="CAG9768924.1"/>
    </source>
</evidence>
<dbReference type="Proteomes" id="UP001152799">
    <property type="component" value="Chromosome 5"/>
</dbReference>
<dbReference type="EMBL" id="OU892281">
    <property type="protein sequence ID" value="CAG9768924.1"/>
    <property type="molecule type" value="Genomic_DNA"/>
</dbReference>
<accession>A0A9N9QQS5</accession>
<keyword evidence="2" id="KW-1185">Reference proteome</keyword>